<dbReference type="STRING" id="1440762.Y882_11405"/>
<gene>
    <name evidence="2" type="ORF">Y882_11405</name>
</gene>
<dbReference type="PATRIC" id="fig|1440762.4.peg.1781"/>
<sequence length="211" mass="23651">MRKTAFVIALLALTTVVCAQTKAPTYRYRWKDAAGLPHYSDSLTADAMKFGYELVNDRGLVVQHVDRQLSPEERAAAQKVAEQQAAVDRAAEQRKRNDAQMLAAYPTEAAYKALQQENLDSMDQQIATTRSNLRSQEKALTDLLTRAGDLERAKQPVPKYLGDGITKQRDVVAHQRDTLERQQGARDAQVQKNAQDLVHYRELKAAEAKGE</sequence>
<reference evidence="2 3" key="1">
    <citation type="journal article" date="2015" name="Antonie Van Leeuwenhoek">
        <title>A phylogenomic and molecular marker based taxonomic framework for the order Xanthomonadales: proposal to transfer the families Algiphilaceae and Solimonadaceae to the order Nevskiales ord. nov. and to create a new family within the order Xanthomonadales, the family Rhodanobacteraceae fam. nov., containing the genus Rhodanobacter and its closest relatives.</title>
        <authorList>
            <person name="Naushad S."/>
            <person name="Adeolu M."/>
            <person name="Wong S."/>
            <person name="Sohail M."/>
            <person name="Schellhorn H.E."/>
            <person name="Gupta R.S."/>
        </authorList>
    </citation>
    <scope>NUCLEOTIDE SEQUENCE [LARGE SCALE GENOMIC DNA]</scope>
    <source>
        <strain evidence="2 3">DSM 16301</strain>
    </source>
</reference>
<dbReference type="EMBL" id="JPLA01000027">
    <property type="protein sequence ID" value="KLD63568.1"/>
    <property type="molecule type" value="Genomic_DNA"/>
</dbReference>
<organism evidence="2 3">
    <name type="scientific">Dyella japonica DSM 16301</name>
    <dbReference type="NCBI Taxonomy" id="1440762"/>
    <lineage>
        <taxon>Bacteria</taxon>
        <taxon>Pseudomonadati</taxon>
        <taxon>Pseudomonadota</taxon>
        <taxon>Gammaproteobacteria</taxon>
        <taxon>Lysobacterales</taxon>
        <taxon>Rhodanobacteraceae</taxon>
        <taxon>Dyella</taxon>
    </lineage>
</organism>
<feature type="chain" id="PRO_5002576962" evidence="1">
    <location>
        <begin position="20"/>
        <end position="211"/>
    </location>
</feature>
<evidence type="ECO:0000313" key="2">
    <source>
        <dbReference type="EMBL" id="KLD63568.1"/>
    </source>
</evidence>
<accession>A0A0G9H1W8</accession>
<evidence type="ECO:0000256" key="1">
    <source>
        <dbReference type="SAM" id="SignalP"/>
    </source>
</evidence>
<dbReference type="Proteomes" id="UP000035481">
    <property type="component" value="Unassembled WGS sequence"/>
</dbReference>
<dbReference type="RefSeq" id="WP_046971989.1">
    <property type="nucleotide sequence ID" value="NZ_JPLA01000027.1"/>
</dbReference>
<feature type="signal peptide" evidence="1">
    <location>
        <begin position="1"/>
        <end position="19"/>
    </location>
</feature>
<protein>
    <submittedName>
        <fullName evidence="2">ABC transporter ATPase</fullName>
    </submittedName>
</protein>
<evidence type="ECO:0000313" key="3">
    <source>
        <dbReference type="Proteomes" id="UP000035481"/>
    </source>
</evidence>
<dbReference type="OrthoDB" id="5959537at2"/>
<dbReference type="AlphaFoldDB" id="A0A0G9H1W8"/>
<comment type="caution">
    <text evidence="2">The sequence shown here is derived from an EMBL/GenBank/DDBJ whole genome shotgun (WGS) entry which is preliminary data.</text>
</comment>
<keyword evidence="1" id="KW-0732">Signal</keyword>
<proteinExistence type="predicted"/>
<name>A0A0G9H1W8_9GAMM</name>